<gene>
    <name evidence="3" type="ORF">PYH38_005592</name>
</gene>
<name>A0ABY8D0P1_9HYPH</name>
<accession>A0ABY8D0P1</accession>
<dbReference type="EMBL" id="CP120371">
    <property type="protein sequence ID" value="WEX83228.1"/>
    <property type="molecule type" value="Genomic_DNA"/>
</dbReference>
<evidence type="ECO:0000313" key="4">
    <source>
        <dbReference type="Proteomes" id="UP001235547"/>
    </source>
</evidence>
<dbReference type="Pfam" id="PF10615">
    <property type="entry name" value="DUF2470"/>
    <property type="match status" value="1"/>
</dbReference>
<dbReference type="InterPro" id="IPR055343">
    <property type="entry name" value="CREG_beta-barrel"/>
</dbReference>
<dbReference type="SUPFAM" id="SSF50475">
    <property type="entry name" value="FMN-binding split barrel"/>
    <property type="match status" value="1"/>
</dbReference>
<proteinExistence type="predicted"/>
<dbReference type="Proteomes" id="UP001235547">
    <property type="component" value="Chromosome 1"/>
</dbReference>
<dbReference type="PANTHER" id="PTHR13343:SF17">
    <property type="entry name" value="CELLULAR REPRESSOR OF E1A-STIMULATED GENES, ISOFORM A"/>
    <property type="match status" value="1"/>
</dbReference>
<evidence type="ECO:0000259" key="1">
    <source>
        <dbReference type="Pfam" id="PF10615"/>
    </source>
</evidence>
<feature type="domain" description="CREG-like beta-barrel" evidence="2">
    <location>
        <begin position="12"/>
        <end position="159"/>
    </location>
</feature>
<dbReference type="PANTHER" id="PTHR13343">
    <property type="entry name" value="CREG1 PROTEIN"/>
    <property type="match status" value="1"/>
</dbReference>
<dbReference type="InterPro" id="IPR012349">
    <property type="entry name" value="Split_barrel_FMN-bd"/>
</dbReference>
<evidence type="ECO:0000259" key="2">
    <source>
        <dbReference type="Pfam" id="PF13883"/>
    </source>
</evidence>
<dbReference type="RefSeq" id="WP_280734035.1">
    <property type="nucleotide sequence ID" value="NZ_CP120368.1"/>
</dbReference>
<dbReference type="Gene3D" id="3.20.180.10">
    <property type="entry name" value="PNP-oxidase-like"/>
    <property type="match status" value="1"/>
</dbReference>
<dbReference type="Gene3D" id="2.30.110.10">
    <property type="entry name" value="Electron Transport, Fmn-binding Protein, Chain A"/>
    <property type="match status" value="1"/>
</dbReference>
<dbReference type="InterPro" id="IPR037119">
    <property type="entry name" value="Haem_oxidase_HugZ-like_sf"/>
</dbReference>
<evidence type="ECO:0000313" key="3">
    <source>
        <dbReference type="EMBL" id="WEX83228.1"/>
    </source>
</evidence>
<sequence>MSDKPSVLRETDDEARKLARVLLRSARSGALAAIEPESGGFPFVSRVLTGIDVDGAPVILVSQLSTHTKALLADRRASLLTGDPGKGDPLAHPRLTVQCDAEEVSRESAAHARIRERFLRRHPRSKLYVDFPDFGFFRLNPLRASLNGGFGRAYALTAEDLIISSPAVTALAEMESSAIEHMNIDHADAVKHYATVHCRASDGDWKVVGIDAAGLDLSDGERLKRLEFDAPIRDTAELRPLLKKLYR</sequence>
<keyword evidence="4" id="KW-1185">Reference proteome</keyword>
<dbReference type="InterPro" id="IPR019595">
    <property type="entry name" value="DUF2470"/>
</dbReference>
<protein>
    <submittedName>
        <fullName evidence="3">HugZ family protein</fullName>
    </submittedName>
</protein>
<reference evidence="3 4" key="1">
    <citation type="submission" date="2023-03" db="EMBL/GenBank/DDBJ databases">
        <authorList>
            <person name="Kaur S."/>
            <person name="Espinosa-Saiz D."/>
            <person name="Velazquez E."/>
            <person name="Menendez E."/>
            <person name="diCenzo G.C."/>
        </authorList>
    </citation>
    <scope>NUCLEOTIDE SEQUENCE [LARGE SCALE GENOMIC DNA]</scope>
    <source>
        <strain evidence="3 4">LMG 27395</strain>
    </source>
</reference>
<dbReference type="Pfam" id="PF13883">
    <property type="entry name" value="CREG_beta-barrel"/>
    <property type="match status" value="1"/>
</dbReference>
<feature type="domain" description="DUF2470" evidence="1">
    <location>
        <begin position="176"/>
        <end position="243"/>
    </location>
</feature>
<organism evidence="3 4">
    <name type="scientific">Sinorhizobium numidicum</name>
    <dbReference type="NCBI Taxonomy" id="680248"/>
    <lineage>
        <taxon>Bacteria</taxon>
        <taxon>Pseudomonadati</taxon>
        <taxon>Pseudomonadota</taxon>
        <taxon>Alphaproteobacteria</taxon>
        <taxon>Hyphomicrobiales</taxon>
        <taxon>Rhizobiaceae</taxon>
        <taxon>Sinorhizobium/Ensifer group</taxon>
        <taxon>Sinorhizobium</taxon>
    </lineage>
</organism>